<comment type="caution">
    <text evidence="7">The sequence shown here is derived from an EMBL/GenBank/DDBJ whole genome shotgun (WGS) entry which is preliminary data.</text>
</comment>
<dbReference type="PROSITE" id="PS50294">
    <property type="entry name" value="WD_REPEATS_REGION"/>
    <property type="match status" value="1"/>
</dbReference>
<dbReference type="EMBL" id="JBBCAQ010000010">
    <property type="protein sequence ID" value="KAK7602227.1"/>
    <property type="molecule type" value="Genomic_DNA"/>
</dbReference>
<feature type="region of interest" description="Disordered" evidence="6">
    <location>
        <begin position="25"/>
        <end position="54"/>
    </location>
</feature>
<dbReference type="InterPro" id="IPR015943">
    <property type="entry name" value="WD40/YVTN_repeat-like_dom_sf"/>
</dbReference>
<name>A0AAN9TNY2_9HEMI</name>
<dbReference type="PANTHER" id="PTHR44019:SF20">
    <property type="entry name" value="WD REPEAT-CONTAINING PROTEIN 55"/>
    <property type="match status" value="1"/>
</dbReference>
<keyword evidence="8" id="KW-1185">Reference proteome</keyword>
<organism evidence="7 8">
    <name type="scientific">Parthenolecanium corni</name>
    <dbReference type="NCBI Taxonomy" id="536013"/>
    <lineage>
        <taxon>Eukaryota</taxon>
        <taxon>Metazoa</taxon>
        <taxon>Ecdysozoa</taxon>
        <taxon>Arthropoda</taxon>
        <taxon>Hexapoda</taxon>
        <taxon>Insecta</taxon>
        <taxon>Pterygota</taxon>
        <taxon>Neoptera</taxon>
        <taxon>Paraneoptera</taxon>
        <taxon>Hemiptera</taxon>
        <taxon>Sternorrhyncha</taxon>
        <taxon>Coccoidea</taxon>
        <taxon>Coccidae</taxon>
        <taxon>Parthenolecanium</taxon>
    </lineage>
</organism>
<feature type="compositionally biased region" description="Acidic residues" evidence="6">
    <location>
        <begin position="25"/>
        <end position="36"/>
    </location>
</feature>
<evidence type="ECO:0000256" key="6">
    <source>
        <dbReference type="SAM" id="MobiDB-lite"/>
    </source>
</evidence>
<dbReference type="Proteomes" id="UP001367676">
    <property type="component" value="Unassembled WGS sequence"/>
</dbReference>
<dbReference type="InterPro" id="IPR019775">
    <property type="entry name" value="WD40_repeat_CS"/>
</dbReference>
<feature type="compositionally biased region" description="Acidic residues" evidence="6">
    <location>
        <begin position="103"/>
        <end position="120"/>
    </location>
</feature>
<evidence type="ECO:0000256" key="5">
    <source>
        <dbReference type="PROSITE-ProRule" id="PRU00221"/>
    </source>
</evidence>
<dbReference type="SMART" id="SM00320">
    <property type="entry name" value="WD40"/>
    <property type="match status" value="5"/>
</dbReference>
<feature type="region of interest" description="Disordered" evidence="6">
    <location>
        <begin position="85"/>
        <end position="131"/>
    </location>
</feature>
<proteinExistence type="inferred from homology"/>
<evidence type="ECO:0000313" key="8">
    <source>
        <dbReference type="Proteomes" id="UP001367676"/>
    </source>
</evidence>
<keyword evidence="3" id="KW-0677">Repeat</keyword>
<dbReference type="InterPro" id="IPR001680">
    <property type="entry name" value="WD40_rpt"/>
</dbReference>
<accession>A0AAN9TNY2</accession>
<protein>
    <recommendedName>
        <fullName evidence="4">WD repeat-containing protein 55 homolog</fullName>
    </recommendedName>
</protein>
<dbReference type="Gene3D" id="2.130.10.10">
    <property type="entry name" value="YVTN repeat-like/Quinoprotein amine dehydrogenase"/>
    <property type="match status" value="2"/>
</dbReference>
<dbReference type="Pfam" id="PF24796">
    <property type="entry name" value="WDR55"/>
    <property type="match status" value="1"/>
</dbReference>
<keyword evidence="2 5" id="KW-0853">WD repeat</keyword>
<evidence type="ECO:0000256" key="1">
    <source>
        <dbReference type="ARBA" id="ARBA00007625"/>
    </source>
</evidence>
<evidence type="ECO:0000256" key="4">
    <source>
        <dbReference type="ARBA" id="ARBA00023478"/>
    </source>
</evidence>
<dbReference type="PROSITE" id="PS50082">
    <property type="entry name" value="WD_REPEATS_2"/>
    <property type="match status" value="1"/>
</dbReference>
<comment type="similarity">
    <text evidence="1">Belongs to the WD repeat WDR55 family.</text>
</comment>
<evidence type="ECO:0000313" key="7">
    <source>
        <dbReference type="EMBL" id="KAK7602227.1"/>
    </source>
</evidence>
<evidence type="ECO:0000256" key="2">
    <source>
        <dbReference type="ARBA" id="ARBA00022574"/>
    </source>
</evidence>
<gene>
    <name evidence="7" type="ORF">V9T40_009668</name>
</gene>
<evidence type="ECO:0000256" key="3">
    <source>
        <dbReference type="ARBA" id="ARBA00022737"/>
    </source>
</evidence>
<sequence>MAPRDEFKRYEDEDDVEDEIAIELEDEVNDFDEESSNEAPERANNVEDDSGQHQDYLLRAIASRDPDWIEEAFFYEHHRSENIEMGISDSDDTDSDNSANEVSDNDSDKDWEPDDVESETDSIKSLSAGRENTEEDDLIKIIKKAKSTKKQQPPTLENDDIITSVSFSPTNDVIAIGTIEGDVCLYSYDLEKTELIMQYSAHMGNCRKIEYDESGELLYTISNDKSIIIAESNGGKFKNVYDGAHENGIYSISVINENLFCTGDDGGVIKLWDRRKKVEAFSLKICDEYISSLCSFDENSTIACTAGNGTVAGINMNTRRIVSKSEPYNADITCSGLFCSNTKLAVGTSVGSLLLYSWGQFSSWNDEFPAVDKKKHAVNCMVPITENIAITGLDSGCIRATHLFPMRHIGVVGQHGATVESMDINRDGTLIATGSIDNKVCFWNVEYFEEVSMTDKNKKDNDKARENNLPSSHTVNASDFFAGMA</sequence>
<feature type="repeat" description="WD" evidence="5">
    <location>
        <begin position="412"/>
        <end position="453"/>
    </location>
</feature>
<dbReference type="PANTHER" id="PTHR44019">
    <property type="entry name" value="WD REPEAT-CONTAINING PROTEIN 55"/>
    <property type="match status" value="1"/>
</dbReference>
<dbReference type="SUPFAM" id="SSF50978">
    <property type="entry name" value="WD40 repeat-like"/>
    <property type="match status" value="1"/>
</dbReference>
<dbReference type="AlphaFoldDB" id="A0AAN9TNY2"/>
<dbReference type="InterPro" id="IPR036322">
    <property type="entry name" value="WD40_repeat_dom_sf"/>
</dbReference>
<reference evidence="7 8" key="1">
    <citation type="submission" date="2024-03" db="EMBL/GenBank/DDBJ databases">
        <title>Adaptation during the transition from Ophiocordyceps entomopathogen to insect associate is accompanied by gene loss and intensified selection.</title>
        <authorList>
            <person name="Ward C.M."/>
            <person name="Onetto C.A."/>
            <person name="Borneman A.R."/>
        </authorList>
    </citation>
    <scope>NUCLEOTIDE SEQUENCE [LARGE SCALE GENOMIC DNA]</scope>
    <source>
        <strain evidence="7">AWRI1</strain>
        <tissue evidence="7">Single Adult Female</tissue>
    </source>
</reference>
<dbReference type="PROSITE" id="PS00678">
    <property type="entry name" value="WD_REPEATS_1"/>
    <property type="match status" value="1"/>
</dbReference>
<dbReference type="InterPro" id="IPR050505">
    <property type="entry name" value="WDR55/POC1"/>
</dbReference>